<reference evidence="1 2" key="1">
    <citation type="journal article" date="2014" name="BMC Genomics">
        <title>Genome and secretome analysis of the hemibiotrophic fungal pathogen, Moniliophthora roreri, which causes frosty pod rot disease of cacao: mechanisms of the biotrophic and necrotrophic phases.</title>
        <authorList>
            <person name="Meinhardt L.W."/>
            <person name="Costa G.G.L."/>
            <person name="Thomazella D.P.T."/>
            <person name="Teixeira P.J.P.L."/>
            <person name="Carazzolle M.F."/>
            <person name="Schuster S.C."/>
            <person name="Carlson J.E."/>
            <person name="Guiltinan M.J."/>
            <person name="Mieczkowski P."/>
            <person name="Farmer A."/>
            <person name="Ramaraj T."/>
            <person name="Crozier J."/>
            <person name="Davis R.E."/>
            <person name="Shao J."/>
            <person name="Melnick R.L."/>
            <person name="Pereira G.A.G."/>
            <person name="Bailey B.A."/>
        </authorList>
    </citation>
    <scope>NUCLEOTIDE SEQUENCE [LARGE SCALE GENOMIC DNA]</scope>
    <source>
        <strain evidence="1 2">MCA 2997</strain>
    </source>
</reference>
<dbReference type="OrthoDB" id="3112938at2759"/>
<dbReference type="Proteomes" id="UP000017559">
    <property type="component" value="Unassembled WGS sequence"/>
</dbReference>
<sequence length="462" mass="54347">MPHLPAEIIDIIVGFATDVTVVQEYQRPHYMEPYLHSFERRERSSLRSLSLVSRNWLPACRREHFKRHNFVFDTQEPEQISDFLNILRGRDQLPDLPHILSFIVTITLNTPIAWDRSIARYPEQILALFDELAKRKDIFRPRTLRIHDDIWKLPNQSGICHQSDLIISTISETFPTITQFHLDTNVSDGCSTNLDHLVFFFKELQELDLTWWSIFSSPDGDGSLHTYRFPEGLRALQYSDLFSLPNDALEPTLNWLQSHPPLRQMRRLSFVNAVPSSRAVIQAFINICPNLDTLYLFYWGGDMINETTGPIDLSHNKHLDRLCFYIPEFRNIYSDCVDEVWKTILLTVGTATLLRGSLEILVDARHFRERAIPWWYSLGEAMSALPQDVVLKVRVIHGYGYRFEQERRRKIIRRVIRHLSKHRRILFCSVERTAWCHKPRGWDEFEVADQCTQWKTIADEDE</sequence>
<dbReference type="AlphaFoldDB" id="V2Y8Z2"/>
<proteinExistence type="predicted"/>
<dbReference type="Gene3D" id="3.80.10.10">
    <property type="entry name" value="Ribonuclease Inhibitor"/>
    <property type="match status" value="1"/>
</dbReference>
<accession>V2Y8Z2</accession>
<name>V2Y8Z2_MONRO</name>
<organism evidence="1 2">
    <name type="scientific">Moniliophthora roreri (strain MCA 2997)</name>
    <name type="common">Cocoa frosty pod rot fungus</name>
    <name type="synonym">Crinipellis roreri</name>
    <dbReference type="NCBI Taxonomy" id="1381753"/>
    <lineage>
        <taxon>Eukaryota</taxon>
        <taxon>Fungi</taxon>
        <taxon>Dikarya</taxon>
        <taxon>Basidiomycota</taxon>
        <taxon>Agaricomycotina</taxon>
        <taxon>Agaricomycetes</taxon>
        <taxon>Agaricomycetidae</taxon>
        <taxon>Agaricales</taxon>
        <taxon>Marasmiineae</taxon>
        <taxon>Marasmiaceae</taxon>
        <taxon>Moniliophthora</taxon>
    </lineage>
</organism>
<dbReference type="InterPro" id="IPR032675">
    <property type="entry name" value="LRR_dom_sf"/>
</dbReference>
<evidence type="ECO:0000313" key="2">
    <source>
        <dbReference type="Proteomes" id="UP000017559"/>
    </source>
</evidence>
<dbReference type="HOGENOM" id="CLU_586720_0_0_1"/>
<evidence type="ECO:0000313" key="1">
    <source>
        <dbReference type="EMBL" id="ESK88124.1"/>
    </source>
</evidence>
<gene>
    <name evidence="1" type="ORF">Moror_5609</name>
</gene>
<protein>
    <submittedName>
        <fullName evidence="1">Uncharacterized protein</fullName>
    </submittedName>
</protein>
<keyword evidence="2" id="KW-1185">Reference proteome</keyword>
<dbReference type="KEGG" id="mrr:Moror_5609"/>
<dbReference type="EMBL" id="AWSO01000698">
    <property type="protein sequence ID" value="ESK88124.1"/>
    <property type="molecule type" value="Genomic_DNA"/>
</dbReference>
<comment type="caution">
    <text evidence="1">The sequence shown here is derived from an EMBL/GenBank/DDBJ whole genome shotgun (WGS) entry which is preliminary data.</text>
</comment>